<gene>
    <name evidence="2" type="ORF">IFM89_011082</name>
</gene>
<dbReference type="PANTHER" id="PTHR31900">
    <property type="entry name" value="F-BOX/RNI SUPERFAMILY PROTEIN-RELATED"/>
    <property type="match status" value="1"/>
</dbReference>
<accession>A0A835M8I8</accession>
<evidence type="ECO:0000313" key="3">
    <source>
        <dbReference type="Proteomes" id="UP000631114"/>
    </source>
</evidence>
<dbReference type="EMBL" id="JADFTS010000002">
    <property type="protein sequence ID" value="KAF9620347.1"/>
    <property type="molecule type" value="Genomic_DNA"/>
</dbReference>
<dbReference type="OrthoDB" id="612216at2759"/>
<organism evidence="2 3">
    <name type="scientific">Coptis chinensis</name>
    <dbReference type="NCBI Taxonomy" id="261450"/>
    <lineage>
        <taxon>Eukaryota</taxon>
        <taxon>Viridiplantae</taxon>
        <taxon>Streptophyta</taxon>
        <taxon>Embryophyta</taxon>
        <taxon>Tracheophyta</taxon>
        <taxon>Spermatophyta</taxon>
        <taxon>Magnoliopsida</taxon>
        <taxon>Ranunculales</taxon>
        <taxon>Ranunculaceae</taxon>
        <taxon>Coptidoideae</taxon>
        <taxon>Coptis</taxon>
    </lineage>
</organism>
<sequence>MTTAIQVTWICVVVCRNVQELNLQFCPVSEVFVFPDCLFASKLLTSLNLFLGLDDSCQMTATLPNHISLPVLRTLHLKTLNFSSSVNFLDKLFLGRPALETLILVGSQFKSLNISSLQLKNLEIEMCSATEGFLLVVSAPNLIKFLLCDFMFTDCSLGNLFALEIAKLQMDVTYRSNQSCLIPQIVDGDGYHMIKCLNGLYNINSLTVSAPFLQLMFEVVELPTLYRTLAKRRIDTGEYCDNFHNLEDVKIYYCICDMAISELPTELENWPTPFSKLRYLHVETWLSRGSFRAIAFLLLNSPNIEGLDLDVDPTEVSSSNLAEDGGVECSLKFKLYHLKLVEFHYVTGSAAELQYLNILSEKAVTLKKVSIFTSKVRTRPKRRELDIPKEVLSLPRASSDVTIHLCK</sequence>
<dbReference type="Pfam" id="PF24758">
    <property type="entry name" value="LRR_At5g56370"/>
    <property type="match status" value="1"/>
</dbReference>
<dbReference type="PANTHER" id="PTHR31900:SF34">
    <property type="entry name" value="EMB|CAB62440.1-RELATED"/>
    <property type="match status" value="1"/>
</dbReference>
<evidence type="ECO:0000313" key="2">
    <source>
        <dbReference type="EMBL" id="KAF9620347.1"/>
    </source>
</evidence>
<dbReference type="AlphaFoldDB" id="A0A835M8I8"/>
<keyword evidence="3" id="KW-1185">Reference proteome</keyword>
<feature type="domain" description="F-box/LRR-repeat protein 15/At3g58940/PEG3-like LRR" evidence="1">
    <location>
        <begin position="8"/>
        <end position="151"/>
    </location>
</feature>
<dbReference type="InterPro" id="IPR055411">
    <property type="entry name" value="LRR_FXL15/At3g58940/PEG3-like"/>
</dbReference>
<proteinExistence type="predicted"/>
<dbReference type="Proteomes" id="UP000631114">
    <property type="component" value="Unassembled WGS sequence"/>
</dbReference>
<evidence type="ECO:0000259" key="1">
    <source>
        <dbReference type="Pfam" id="PF24758"/>
    </source>
</evidence>
<protein>
    <recommendedName>
        <fullName evidence="1">F-box/LRR-repeat protein 15/At3g58940/PEG3-like LRR domain-containing protein</fullName>
    </recommendedName>
</protein>
<dbReference type="SUPFAM" id="SSF52047">
    <property type="entry name" value="RNI-like"/>
    <property type="match status" value="1"/>
</dbReference>
<comment type="caution">
    <text evidence="2">The sequence shown here is derived from an EMBL/GenBank/DDBJ whole genome shotgun (WGS) entry which is preliminary data.</text>
</comment>
<dbReference type="InterPro" id="IPR050232">
    <property type="entry name" value="FBL13/AtMIF1-like"/>
</dbReference>
<name>A0A835M8I8_9MAGN</name>
<reference evidence="2 3" key="1">
    <citation type="submission" date="2020-10" db="EMBL/GenBank/DDBJ databases">
        <title>The Coptis chinensis genome and diversification of protoberbering-type alkaloids.</title>
        <authorList>
            <person name="Wang B."/>
            <person name="Shu S."/>
            <person name="Song C."/>
            <person name="Liu Y."/>
        </authorList>
    </citation>
    <scope>NUCLEOTIDE SEQUENCE [LARGE SCALE GENOMIC DNA]</scope>
    <source>
        <strain evidence="2">HL-2020</strain>
        <tissue evidence="2">Leaf</tissue>
    </source>
</reference>